<name>A0AAD8FJN5_BIOPF</name>
<feature type="compositionally biased region" description="Basic and acidic residues" evidence="1">
    <location>
        <begin position="89"/>
        <end position="102"/>
    </location>
</feature>
<accession>A0AAD8FJN5</accession>
<keyword evidence="3" id="KW-1185">Reference proteome</keyword>
<comment type="caution">
    <text evidence="2">The sequence shown here is derived from an EMBL/GenBank/DDBJ whole genome shotgun (WGS) entry which is preliminary data.</text>
</comment>
<feature type="compositionally biased region" description="Acidic residues" evidence="1">
    <location>
        <begin position="174"/>
        <end position="184"/>
    </location>
</feature>
<evidence type="ECO:0000256" key="1">
    <source>
        <dbReference type="SAM" id="MobiDB-lite"/>
    </source>
</evidence>
<dbReference type="AlphaFoldDB" id="A0AAD8FJN5"/>
<feature type="non-terminal residue" evidence="2">
    <location>
        <position position="184"/>
    </location>
</feature>
<dbReference type="Proteomes" id="UP001233172">
    <property type="component" value="Unassembled WGS sequence"/>
</dbReference>
<evidence type="ECO:0000313" key="2">
    <source>
        <dbReference type="EMBL" id="KAK0065599.1"/>
    </source>
</evidence>
<evidence type="ECO:0000313" key="3">
    <source>
        <dbReference type="Proteomes" id="UP001233172"/>
    </source>
</evidence>
<organism evidence="2 3">
    <name type="scientific">Biomphalaria pfeifferi</name>
    <name type="common">Bloodfluke planorb</name>
    <name type="synonym">Freshwater snail</name>
    <dbReference type="NCBI Taxonomy" id="112525"/>
    <lineage>
        <taxon>Eukaryota</taxon>
        <taxon>Metazoa</taxon>
        <taxon>Spiralia</taxon>
        <taxon>Lophotrochozoa</taxon>
        <taxon>Mollusca</taxon>
        <taxon>Gastropoda</taxon>
        <taxon>Heterobranchia</taxon>
        <taxon>Euthyneura</taxon>
        <taxon>Panpulmonata</taxon>
        <taxon>Hygrophila</taxon>
        <taxon>Lymnaeoidea</taxon>
        <taxon>Planorbidae</taxon>
        <taxon>Biomphalaria</taxon>
    </lineage>
</organism>
<protein>
    <submittedName>
        <fullName evidence="2">Uncharacterized protein</fullName>
    </submittedName>
</protein>
<reference evidence="2" key="1">
    <citation type="journal article" date="2023" name="PLoS Negl. Trop. Dis.">
        <title>A genome sequence for Biomphalaria pfeifferi, the major vector snail for the human-infecting parasite Schistosoma mansoni.</title>
        <authorList>
            <person name="Bu L."/>
            <person name="Lu L."/>
            <person name="Laidemitt M.R."/>
            <person name="Zhang S.M."/>
            <person name="Mutuku M."/>
            <person name="Mkoji G."/>
            <person name="Steinauer M."/>
            <person name="Loker E.S."/>
        </authorList>
    </citation>
    <scope>NUCLEOTIDE SEQUENCE</scope>
    <source>
        <strain evidence="2">KasaAsao</strain>
    </source>
</reference>
<dbReference type="EMBL" id="JASAOG010000013">
    <property type="protein sequence ID" value="KAK0065599.1"/>
    <property type="molecule type" value="Genomic_DNA"/>
</dbReference>
<feature type="region of interest" description="Disordered" evidence="1">
    <location>
        <begin position="87"/>
        <end position="184"/>
    </location>
</feature>
<feature type="compositionally biased region" description="Basic residues" evidence="1">
    <location>
        <begin position="143"/>
        <end position="156"/>
    </location>
</feature>
<gene>
    <name evidence="2" type="ORF">Bpfe_005032</name>
</gene>
<reference evidence="2" key="2">
    <citation type="submission" date="2023-04" db="EMBL/GenBank/DDBJ databases">
        <authorList>
            <person name="Bu L."/>
            <person name="Lu L."/>
            <person name="Laidemitt M.R."/>
            <person name="Zhang S.M."/>
            <person name="Mutuku M."/>
            <person name="Mkoji G."/>
            <person name="Steinauer M."/>
            <person name="Loker E.S."/>
        </authorList>
    </citation>
    <scope>NUCLEOTIDE SEQUENCE</scope>
    <source>
        <strain evidence="2">KasaAsao</strain>
        <tissue evidence="2">Whole Snail</tissue>
    </source>
</reference>
<proteinExistence type="predicted"/>
<feature type="compositionally biased region" description="Polar residues" evidence="1">
    <location>
        <begin position="127"/>
        <end position="137"/>
    </location>
</feature>
<sequence>TQFGAKMGIRGFTKNSKKSFKAQKSFRWQRMCKAEKKKSLPKESIEIENVHLFSEEKLKNKLKNPKNNIKISGKKLRRLTKRLNHRLREKSQMETEVPETKAKTVTLRDVNMADREEELNEPVSFSEPDTASTSVTASMPAKSSKKKKRSGKKSKTKPVESNPGKKEQLFDTEVGWEDVEMSEG</sequence>